<dbReference type="Pfam" id="PF01467">
    <property type="entry name" value="CTP_transf_like"/>
    <property type="match status" value="1"/>
</dbReference>
<dbReference type="Gene3D" id="3.40.50.620">
    <property type="entry name" value="HUPs"/>
    <property type="match status" value="1"/>
</dbReference>
<dbReference type="GO" id="GO:0015937">
    <property type="term" value="P:coenzyme A biosynthetic process"/>
    <property type="evidence" value="ECO:0007669"/>
    <property type="project" value="TreeGrafter"/>
</dbReference>
<gene>
    <name evidence="2" type="ORF">AMSG_09469</name>
</gene>
<dbReference type="InterPro" id="IPR014729">
    <property type="entry name" value="Rossmann-like_a/b/a_fold"/>
</dbReference>
<reference evidence="2 3" key="1">
    <citation type="submission" date="2010-05" db="EMBL/GenBank/DDBJ databases">
        <title>The Genome Sequence of Thecamonas trahens ATCC 50062.</title>
        <authorList>
            <consortium name="The Broad Institute Genome Sequencing Platform"/>
            <person name="Russ C."/>
            <person name="Cuomo C."/>
            <person name="Shea T."/>
            <person name="Young S.K."/>
            <person name="Zeng Q."/>
            <person name="Koehrsen M."/>
            <person name="Haas B."/>
            <person name="Borodovsky M."/>
            <person name="Guigo R."/>
            <person name="Alvarado L."/>
            <person name="Berlin A."/>
            <person name="Bochicchio J."/>
            <person name="Borenstein D."/>
            <person name="Chapman S."/>
            <person name="Chen Z."/>
            <person name="Freedman E."/>
            <person name="Gellesch M."/>
            <person name="Goldberg J."/>
            <person name="Griggs A."/>
            <person name="Gujja S."/>
            <person name="Heilman E."/>
            <person name="Heiman D."/>
            <person name="Hepburn T."/>
            <person name="Howarth C."/>
            <person name="Jen D."/>
            <person name="Larson L."/>
            <person name="Mehta T."/>
            <person name="Park D."/>
            <person name="Pearson M."/>
            <person name="Roberts A."/>
            <person name="Saif S."/>
            <person name="Shenoy N."/>
            <person name="Sisk P."/>
            <person name="Stolte C."/>
            <person name="Sykes S."/>
            <person name="Thomson T."/>
            <person name="Walk T."/>
            <person name="White J."/>
            <person name="Yandava C."/>
            <person name="Burger G."/>
            <person name="Gray M.W."/>
            <person name="Holland P.W.H."/>
            <person name="King N."/>
            <person name="Lang F.B.F."/>
            <person name="Roger A.J."/>
            <person name="Ruiz-Trillo I."/>
            <person name="Lander E."/>
            <person name="Nusbaum C."/>
        </authorList>
    </citation>
    <scope>NUCLEOTIDE SEQUENCE [LARGE SCALE GENOMIC DNA]</scope>
    <source>
        <strain evidence="2 3">ATCC 50062</strain>
    </source>
</reference>
<evidence type="ECO:0000313" key="2">
    <source>
        <dbReference type="EMBL" id="KNC53753.1"/>
    </source>
</evidence>
<dbReference type="eggNOG" id="KOG3351">
    <property type="taxonomic scope" value="Eukaryota"/>
</dbReference>
<name>A0A0L0DQN9_THETB</name>
<proteinExistence type="predicted"/>
<dbReference type="PANTHER" id="PTHR10695:SF46">
    <property type="entry name" value="BIFUNCTIONAL COENZYME A SYNTHASE-RELATED"/>
    <property type="match status" value="1"/>
</dbReference>
<accession>A0A0L0DQN9</accession>
<dbReference type="GeneID" id="25567924"/>
<sequence>MLRLHSMAGHVLVGGTFDRLHRGHRLLLDAAAEAAAAQAEATTLVVGVTADKMLVQKAYAELIEPFDRRAGAVRAHLADALEAKGGAAAESIAVDLVPLDDPAGPAGSLAKIDVLVVSEEPGVLKNVAGIRELRATRGLDPNFDVVVVEMVDEDGRKVDEASKVSSSELRRREAEAVASGVENVGQ</sequence>
<keyword evidence="3" id="KW-1185">Reference proteome</keyword>
<dbReference type="STRING" id="461836.A0A0L0DQN9"/>
<organism evidence="2 3">
    <name type="scientific">Thecamonas trahens ATCC 50062</name>
    <dbReference type="NCBI Taxonomy" id="461836"/>
    <lineage>
        <taxon>Eukaryota</taxon>
        <taxon>Apusozoa</taxon>
        <taxon>Apusomonadida</taxon>
        <taxon>Apusomonadidae</taxon>
        <taxon>Thecamonas</taxon>
    </lineage>
</organism>
<evidence type="ECO:0000313" key="3">
    <source>
        <dbReference type="Proteomes" id="UP000054408"/>
    </source>
</evidence>
<dbReference type="Proteomes" id="UP000054408">
    <property type="component" value="Unassembled WGS sequence"/>
</dbReference>
<dbReference type="GO" id="GO:0004140">
    <property type="term" value="F:dephospho-CoA kinase activity"/>
    <property type="evidence" value="ECO:0007669"/>
    <property type="project" value="TreeGrafter"/>
</dbReference>
<dbReference type="InterPro" id="IPR004821">
    <property type="entry name" value="Cyt_trans-like"/>
</dbReference>
<dbReference type="OrthoDB" id="330671at2759"/>
<dbReference type="RefSeq" id="XP_013754316.1">
    <property type="nucleotide sequence ID" value="XM_013898862.1"/>
</dbReference>
<dbReference type="PANTHER" id="PTHR10695">
    <property type="entry name" value="DEPHOSPHO-COA KINASE-RELATED"/>
    <property type="match status" value="1"/>
</dbReference>
<dbReference type="AlphaFoldDB" id="A0A0L0DQN9"/>
<evidence type="ECO:0000259" key="1">
    <source>
        <dbReference type="Pfam" id="PF01467"/>
    </source>
</evidence>
<dbReference type="SUPFAM" id="SSF52374">
    <property type="entry name" value="Nucleotidylyl transferase"/>
    <property type="match status" value="1"/>
</dbReference>
<protein>
    <submittedName>
        <fullName evidence="2">Bifunctional coenzyme A synthase</fullName>
    </submittedName>
</protein>
<dbReference type="EMBL" id="GL349482">
    <property type="protein sequence ID" value="KNC53753.1"/>
    <property type="molecule type" value="Genomic_DNA"/>
</dbReference>
<feature type="domain" description="Cytidyltransferase-like" evidence="1">
    <location>
        <begin position="12"/>
        <end position="171"/>
    </location>
</feature>